<dbReference type="PROSITE" id="PS50240">
    <property type="entry name" value="TRYPSIN_DOM"/>
    <property type="match status" value="1"/>
</dbReference>
<proteinExistence type="predicted"/>
<dbReference type="STRING" id="1561998.A0A1I7TS33"/>
<dbReference type="InterPro" id="IPR001254">
    <property type="entry name" value="Trypsin_dom"/>
</dbReference>
<sequence length="294" mass="31766">MNACCRIIVFIGIIGTVRTDSEDDINKNLGCGLHSTNLELAQTRSAQEPADYVTLDHRLIGGSEARPHAWPWTVQLLSRLGQHRCGGSLIDESFVLTAAHCFAKDRRPTSYSVRVGGHRSGTGSPHRVTAVSIHPWYNVGFPSSYDFAIMRIHPPVNSSTTASPICLPSLPAVENRLCIVTGWGSTLEGSSSSAPALREIHVPLLSTLFCSTLPNYIGRIHLPSMLCAGYSYGKIDSCQGDSGGPLMCARDGHWELTGVVSWGIGCARPGMPGVYGNVHAASTWINLEMNRLRI</sequence>
<keyword evidence="2 5" id="KW-0378">Hydrolase</keyword>
<evidence type="ECO:0000313" key="9">
    <source>
        <dbReference type="WBParaSite" id="Csp11.Scaffold629.g11216.t1"/>
    </source>
</evidence>
<keyword evidence="4" id="KW-1015">Disulfide bond</keyword>
<dbReference type="PROSITE" id="PS00134">
    <property type="entry name" value="TRYPSIN_HIS"/>
    <property type="match status" value="1"/>
</dbReference>
<dbReference type="PANTHER" id="PTHR24252:SF7">
    <property type="entry name" value="HYALIN"/>
    <property type="match status" value="1"/>
</dbReference>
<feature type="domain" description="Peptidase S1" evidence="7">
    <location>
        <begin position="59"/>
        <end position="290"/>
    </location>
</feature>
<reference evidence="9" key="1">
    <citation type="submission" date="2016-11" db="UniProtKB">
        <authorList>
            <consortium name="WormBaseParasite"/>
        </authorList>
    </citation>
    <scope>IDENTIFICATION</scope>
</reference>
<dbReference type="AlphaFoldDB" id="A0A1I7TS33"/>
<dbReference type="CDD" id="cd00190">
    <property type="entry name" value="Tryp_SPc"/>
    <property type="match status" value="1"/>
</dbReference>
<feature type="signal peptide" evidence="6">
    <location>
        <begin position="1"/>
        <end position="19"/>
    </location>
</feature>
<evidence type="ECO:0000256" key="5">
    <source>
        <dbReference type="RuleBase" id="RU363034"/>
    </source>
</evidence>
<feature type="chain" id="PRO_5009307895" evidence="6">
    <location>
        <begin position="20"/>
        <end position="294"/>
    </location>
</feature>
<dbReference type="InterPro" id="IPR001314">
    <property type="entry name" value="Peptidase_S1A"/>
</dbReference>
<dbReference type="GO" id="GO:0006508">
    <property type="term" value="P:proteolysis"/>
    <property type="evidence" value="ECO:0007669"/>
    <property type="project" value="UniProtKB-KW"/>
</dbReference>
<protein>
    <submittedName>
        <fullName evidence="9">Peptidase S1 domain-containing protein</fullName>
    </submittedName>
</protein>
<evidence type="ECO:0000259" key="7">
    <source>
        <dbReference type="PROSITE" id="PS50240"/>
    </source>
</evidence>
<dbReference type="FunFam" id="2.40.10.10:FF:000003">
    <property type="entry name" value="Transmembrane serine protease 3"/>
    <property type="match status" value="1"/>
</dbReference>
<evidence type="ECO:0000256" key="4">
    <source>
        <dbReference type="ARBA" id="ARBA00023157"/>
    </source>
</evidence>
<dbReference type="PROSITE" id="PS00135">
    <property type="entry name" value="TRYPSIN_SER"/>
    <property type="match status" value="1"/>
</dbReference>
<dbReference type="InterPro" id="IPR018114">
    <property type="entry name" value="TRYPSIN_HIS"/>
</dbReference>
<dbReference type="PANTHER" id="PTHR24252">
    <property type="entry name" value="ACROSIN-RELATED"/>
    <property type="match status" value="1"/>
</dbReference>
<dbReference type="WBParaSite" id="Csp11.Scaffold629.g11216.t1">
    <property type="protein sequence ID" value="Csp11.Scaffold629.g11216.t1"/>
    <property type="gene ID" value="Csp11.Scaffold629.g11216"/>
</dbReference>
<dbReference type="InterPro" id="IPR033116">
    <property type="entry name" value="TRYPSIN_SER"/>
</dbReference>
<organism evidence="8 9">
    <name type="scientific">Caenorhabditis tropicalis</name>
    <dbReference type="NCBI Taxonomy" id="1561998"/>
    <lineage>
        <taxon>Eukaryota</taxon>
        <taxon>Metazoa</taxon>
        <taxon>Ecdysozoa</taxon>
        <taxon>Nematoda</taxon>
        <taxon>Chromadorea</taxon>
        <taxon>Rhabditida</taxon>
        <taxon>Rhabditina</taxon>
        <taxon>Rhabditomorpha</taxon>
        <taxon>Rhabditoidea</taxon>
        <taxon>Rhabditidae</taxon>
        <taxon>Peloderinae</taxon>
        <taxon>Caenorhabditis</taxon>
    </lineage>
</organism>
<keyword evidence="8" id="KW-1185">Reference proteome</keyword>
<dbReference type="Proteomes" id="UP000095282">
    <property type="component" value="Unplaced"/>
</dbReference>
<evidence type="ECO:0000256" key="6">
    <source>
        <dbReference type="SAM" id="SignalP"/>
    </source>
</evidence>
<evidence type="ECO:0000256" key="3">
    <source>
        <dbReference type="ARBA" id="ARBA00022825"/>
    </source>
</evidence>
<dbReference type="Gene3D" id="2.40.10.10">
    <property type="entry name" value="Trypsin-like serine proteases"/>
    <property type="match status" value="1"/>
</dbReference>
<dbReference type="PRINTS" id="PR00722">
    <property type="entry name" value="CHYMOTRYPSIN"/>
</dbReference>
<dbReference type="GO" id="GO:0004252">
    <property type="term" value="F:serine-type endopeptidase activity"/>
    <property type="evidence" value="ECO:0007669"/>
    <property type="project" value="InterPro"/>
</dbReference>
<evidence type="ECO:0000256" key="1">
    <source>
        <dbReference type="ARBA" id="ARBA00022670"/>
    </source>
</evidence>
<dbReference type="eggNOG" id="KOG3627">
    <property type="taxonomic scope" value="Eukaryota"/>
</dbReference>
<keyword evidence="1 5" id="KW-0645">Protease</keyword>
<dbReference type="SUPFAM" id="SSF50494">
    <property type="entry name" value="Trypsin-like serine proteases"/>
    <property type="match status" value="1"/>
</dbReference>
<evidence type="ECO:0000313" key="8">
    <source>
        <dbReference type="Proteomes" id="UP000095282"/>
    </source>
</evidence>
<dbReference type="SMART" id="SM00020">
    <property type="entry name" value="Tryp_SPc"/>
    <property type="match status" value="1"/>
</dbReference>
<dbReference type="Pfam" id="PF00089">
    <property type="entry name" value="Trypsin"/>
    <property type="match status" value="1"/>
</dbReference>
<keyword evidence="3 5" id="KW-0720">Serine protease</keyword>
<keyword evidence="6" id="KW-0732">Signal</keyword>
<dbReference type="InterPro" id="IPR043504">
    <property type="entry name" value="Peptidase_S1_PA_chymotrypsin"/>
</dbReference>
<accession>A0A1I7TS33</accession>
<dbReference type="InterPro" id="IPR009003">
    <property type="entry name" value="Peptidase_S1_PA"/>
</dbReference>
<name>A0A1I7TS33_9PELO</name>
<evidence type="ECO:0000256" key="2">
    <source>
        <dbReference type="ARBA" id="ARBA00022801"/>
    </source>
</evidence>